<dbReference type="InterPro" id="IPR013739">
    <property type="entry name" value="Beta_galactosidase_C"/>
</dbReference>
<dbReference type="PIRSF" id="PIRSF001084">
    <property type="entry name" value="B-galactosidase"/>
    <property type="match status" value="1"/>
</dbReference>
<dbReference type="InterPro" id="IPR013780">
    <property type="entry name" value="Glyco_hydro_b"/>
</dbReference>
<dbReference type="EC" id="3.2.1.23" evidence="3 8"/>
<dbReference type="Proteomes" id="UP000268553">
    <property type="component" value="Unassembled WGS sequence"/>
</dbReference>
<keyword evidence="5 8" id="KW-0378">Hydrolase</keyword>
<evidence type="ECO:0000313" key="15">
    <source>
        <dbReference type="Proteomes" id="UP000268553"/>
    </source>
</evidence>
<evidence type="ECO:0000256" key="4">
    <source>
        <dbReference type="ARBA" id="ARBA00022723"/>
    </source>
</evidence>
<gene>
    <name evidence="14" type="ORF">D7D48_09615</name>
</gene>
<dbReference type="PANTHER" id="PTHR36447">
    <property type="entry name" value="BETA-GALACTOSIDASE GANA"/>
    <property type="match status" value="1"/>
</dbReference>
<evidence type="ECO:0000256" key="5">
    <source>
        <dbReference type="ARBA" id="ARBA00022801"/>
    </source>
</evidence>
<protein>
    <recommendedName>
        <fullName evidence="3 8">Beta-galactosidase</fullName>
        <shortName evidence="8">Beta-gal</shortName>
        <ecNumber evidence="3 8">3.2.1.23</ecNumber>
    </recommendedName>
</protein>
<feature type="active site" description="Proton donor" evidence="9">
    <location>
        <position position="142"/>
    </location>
</feature>
<dbReference type="PANTHER" id="PTHR36447:SF2">
    <property type="entry name" value="BETA-GALACTOSIDASE YESZ"/>
    <property type="match status" value="1"/>
</dbReference>
<dbReference type="OrthoDB" id="9800974at2"/>
<dbReference type="InterPro" id="IPR029062">
    <property type="entry name" value="Class_I_gatase-like"/>
</dbReference>
<feature type="active site" description="Nucleophile" evidence="9">
    <location>
        <position position="317"/>
    </location>
</feature>
<dbReference type="InterPro" id="IPR013738">
    <property type="entry name" value="Beta_galactosidase_Trimer"/>
</dbReference>
<evidence type="ECO:0000256" key="8">
    <source>
        <dbReference type="PIRNR" id="PIRNR001084"/>
    </source>
</evidence>
<accession>A0A3R8R3P9</accession>
<feature type="domain" description="Beta-galactosidase C-terminal" evidence="13">
    <location>
        <begin position="607"/>
        <end position="652"/>
    </location>
</feature>
<evidence type="ECO:0000256" key="7">
    <source>
        <dbReference type="ARBA" id="ARBA00023295"/>
    </source>
</evidence>
<dbReference type="Pfam" id="PF08532">
    <property type="entry name" value="Glyco_hydro_42M"/>
    <property type="match status" value="1"/>
</dbReference>
<dbReference type="Pfam" id="PF02449">
    <property type="entry name" value="Glyco_hydro_42"/>
    <property type="match status" value="1"/>
</dbReference>
<comment type="catalytic activity">
    <reaction evidence="1 8">
        <text>Hydrolysis of terminal non-reducing beta-D-galactose residues in beta-D-galactosides.</text>
        <dbReference type="EC" id="3.2.1.23"/>
    </reaction>
</comment>
<evidence type="ECO:0000256" key="2">
    <source>
        <dbReference type="ARBA" id="ARBA00005940"/>
    </source>
</evidence>
<dbReference type="SUPFAM" id="SSF51445">
    <property type="entry name" value="(Trans)glycosidases"/>
    <property type="match status" value="1"/>
</dbReference>
<dbReference type="Gene3D" id="2.60.40.1180">
    <property type="entry name" value="Golgi alpha-mannosidase II"/>
    <property type="match status" value="1"/>
</dbReference>
<dbReference type="InterPro" id="IPR013529">
    <property type="entry name" value="Glyco_hydro_42_N"/>
</dbReference>
<dbReference type="GO" id="GO:0004565">
    <property type="term" value="F:beta-galactosidase activity"/>
    <property type="evidence" value="ECO:0007669"/>
    <property type="project" value="UniProtKB-EC"/>
</dbReference>
<reference evidence="14 15" key="1">
    <citation type="submission" date="2018-12" db="EMBL/GenBank/DDBJ databases">
        <authorList>
            <person name="Kim S.-J."/>
            <person name="Jung G.-Y."/>
        </authorList>
    </citation>
    <scope>NUCLEOTIDE SEQUENCE [LARGE SCALE GENOMIC DNA]</scope>
    <source>
        <strain evidence="14 15">03SU3-P</strain>
    </source>
</reference>
<sequence length="652" mass="72396">MLGVCYYPEHWPEEYWARDARRMHALGLSYVRIGEFAWGRIEKSEGVFDWAWMDRAIETLGAAGLKVVLGTPTATPPKWLCAKYPDILPVDIQTGQVRGFGSRRHYDFSSETYLRQAESITAAMAERYGQHPHVVGWQTDNELCCHDTTMSASPAALEKFRAYCAKRYGNIETLNAAWGNVFWSMEYDGFDQIDLPFFTVCETNPAHRLAYRRFASEQVVHFHDVMISAIRRHAGPEQWVTHNIIPPATTGIDNVALTQALDFVSYDNYPLGFSDQLMATASAEEWRPFMRTGHPDLAALNFDSVRGLSKGAWWVMEQQPGPVNWAPHNPRPAPGMVRHWTLQAFAHGAACVAYFRWRQVPFAQEQMHAGLLRPDDMPATAWAEVEQVAAEMQLLGDVSAVAPKASVAILIDPVSGWVDDIERQGAGYRYDAVLFQYYCVLRSLGVDVDFVSAGEARLDSYKLIIVPTLAVVDDAAFDTLRASEGLLLFGPRSGAKTAEFSISEGLPPGRLREFVPIKVTSVETLRPDCNGTITYKNEVHESGRWRETIEVGAVDVIATYEDDAPAAVRSGRSLYLATLTDDAFIKNLLVDLCAEAGVAITPLPPTLRLRRRGDLTFAFNLADSAVNAPAPNGAVFIIGGAEIEPFGVAVWR</sequence>
<dbReference type="AlphaFoldDB" id="A0A3R8R3P9"/>
<dbReference type="RefSeq" id="WP_125231194.1">
    <property type="nucleotide sequence ID" value="NZ_RWJI01000002.1"/>
</dbReference>
<dbReference type="InterPro" id="IPR003476">
    <property type="entry name" value="Glyco_hydro_42"/>
</dbReference>
<dbReference type="SUPFAM" id="SSF51011">
    <property type="entry name" value="Glycosyl hydrolase domain"/>
    <property type="match status" value="1"/>
</dbReference>
<feature type="domain" description="Beta-galactosidase trimerisation" evidence="12">
    <location>
        <begin position="405"/>
        <end position="598"/>
    </location>
</feature>
<dbReference type="EMBL" id="RWJI01000002">
    <property type="protein sequence ID" value="RRQ51219.1"/>
    <property type="molecule type" value="Genomic_DNA"/>
</dbReference>
<evidence type="ECO:0000256" key="3">
    <source>
        <dbReference type="ARBA" id="ARBA00012756"/>
    </source>
</evidence>
<evidence type="ECO:0000259" key="12">
    <source>
        <dbReference type="Pfam" id="PF08532"/>
    </source>
</evidence>
<feature type="binding site" evidence="10">
    <location>
        <position position="325"/>
    </location>
    <ligand>
        <name>substrate</name>
    </ligand>
</feature>
<proteinExistence type="inferred from homology"/>
<dbReference type="InterPro" id="IPR017853">
    <property type="entry name" value="GH"/>
</dbReference>
<dbReference type="GO" id="GO:0006012">
    <property type="term" value="P:galactose metabolic process"/>
    <property type="evidence" value="ECO:0007669"/>
    <property type="project" value="InterPro"/>
</dbReference>
<evidence type="ECO:0000256" key="6">
    <source>
        <dbReference type="ARBA" id="ARBA00022833"/>
    </source>
</evidence>
<keyword evidence="4" id="KW-0479">Metal-binding</keyword>
<dbReference type="GO" id="GO:0046872">
    <property type="term" value="F:metal ion binding"/>
    <property type="evidence" value="ECO:0007669"/>
    <property type="project" value="UniProtKB-KW"/>
</dbReference>
<dbReference type="Pfam" id="PF08533">
    <property type="entry name" value="Glyco_hydro_42C"/>
    <property type="match status" value="1"/>
</dbReference>
<keyword evidence="6" id="KW-0862">Zinc</keyword>
<name>A0A3R8R3P9_9SPHN</name>
<evidence type="ECO:0000313" key="14">
    <source>
        <dbReference type="EMBL" id="RRQ51219.1"/>
    </source>
</evidence>
<feature type="domain" description="Glycoside hydrolase family 42 N-terminal" evidence="11">
    <location>
        <begin position="5"/>
        <end position="393"/>
    </location>
</feature>
<feature type="binding site" evidence="10">
    <location>
        <position position="103"/>
    </location>
    <ligand>
        <name>substrate</name>
    </ligand>
</feature>
<dbReference type="CDD" id="cd03143">
    <property type="entry name" value="A4_beta-galactosidase_middle_domain"/>
    <property type="match status" value="1"/>
</dbReference>
<evidence type="ECO:0000259" key="11">
    <source>
        <dbReference type="Pfam" id="PF02449"/>
    </source>
</evidence>
<feature type="binding site" evidence="10">
    <location>
        <position position="141"/>
    </location>
    <ligand>
        <name>substrate</name>
    </ligand>
</feature>
<comment type="caution">
    <text evidence="14">The sequence shown here is derived from an EMBL/GenBank/DDBJ whole genome shotgun (WGS) entry which is preliminary data.</text>
</comment>
<keyword evidence="15" id="KW-1185">Reference proteome</keyword>
<dbReference type="GO" id="GO:0009341">
    <property type="term" value="C:beta-galactosidase complex"/>
    <property type="evidence" value="ECO:0007669"/>
    <property type="project" value="InterPro"/>
</dbReference>
<keyword evidence="7 8" id="KW-0326">Glycosidase</keyword>
<dbReference type="SUPFAM" id="SSF52317">
    <property type="entry name" value="Class I glutamine amidotransferase-like"/>
    <property type="match status" value="1"/>
</dbReference>
<organism evidence="14 15">
    <name type="scientific">Sphingorhabdus wooponensis</name>
    <dbReference type="NCBI Taxonomy" id="940136"/>
    <lineage>
        <taxon>Bacteria</taxon>
        <taxon>Pseudomonadati</taxon>
        <taxon>Pseudomonadota</taxon>
        <taxon>Alphaproteobacteria</taxon>
        <taxon>Sphingomonadales</taxon>
        <taxon>Sphingomonadaceae</taxon>
        <taxon>Sphingorhabdus</taxon>
    </lineage>
</organism>
<comment type="similarity">
    <text evidence="2 8">Belongs to the glycosyl hydrolase 42 family.</text>
</comment>
<evidence type="ECO:0000256" key="1">
    <source>
        <dbReference type="ARBA" id="ARBA00001412"/>
    </source>
</evidence>
<evidence type="ECO:0000256" key="9">
    <source>
        <dbReference type="PIRSR" id="PIRSR001084-1"/>
    </source>
</evidence>
<evidence type="ECO:0000256" key="10">
    <source>
        <dbReference type="PIRSR" id="PIRSR001084-2"/>
    </source>
</evidence>
<dbReference type="Gene3D" id="3.20.20.80">
    <property type="entry name" value="Glycosidases"/>
    <property type="match status" value="1"/>
</dbReference>
<dbReference type="Gene3D" id="3.40.50.880">
    <property type="match status" value="1"/>
</dbReference>
<evidence type="ECO:0000259" key="13">
    <source>
        <dbReference type="Pfam" id="PF08533"/>
    </source>
</evidence>